<feature type="transmembrane region" description="Helical" evidence="1">
    <location>
        <begin position="9"/>
        <end position="28"/>
    </location>
</feature>
<keyword evidence="4" id="KW-1185">Reference proteome</keyword>
<name>A0A5B8Z9V7_CYTDA</name>
<keyword evidence="1" id="KW-0812">Transmembrane</keyword>
<protein>
    <recommendedName>
        <fullName evidence="2">Regulatory protein YycH domain-containing protein</fullName>
    </recommendedName>
</protein>
<dbReference type="Gene3D" id="3.30.310.160">
    <property type="entry name" value="YycH protein, domain 2"/>
    <property type="match status" value="1"/>
</dbReference>
<dbReference type="Proteomes" id="UP000321555">
    <property type="component" value="Chromosome"/>
</dbReference>
<organism evidence="3 4">
    <name type="scientific">Cytobacillus dafuensis</name>
    <name type="common">Bacillus dafuensis</name>
    <dbReference type="NCBI Taxonomy" id="1742359"/>
    <lineage>
        <taxon>Bacteria</taxon>
        <taxon>Bacillati</taxon>
        <taxon>Bacillota</taxon>
        <taxon>Bacilli</taxon>
        <taxon>Bacillales</taxon>
        <taxon>Bacillaceae</taxon>
        <taxon>Cytobacillus</taxon>
    </lineage>
</organism>
<dbReference type="OrthoDB" id="2382185at2"/>
<evidence type="ECO:0000259" key="2">
    <source>
        <dbReference type="Pfam" id="PF07435"/>
    </source>
</evidence>
<dbReference type="InterPro" id="IPR042274">
    <property type="entry name" value="YycH/YycI_2"/>
</dbReference>
<feature type="domain" description="Regulatory protein YycH" evidence="2">
    <location>
        <begin position="4"/>
        <end position="430"/>
    </location>
</feature>
<gene>
    <name evidence="3" type="ORF">FSZ17_23060</name>
</gene>
<keyword evidence="1" id="KW-0472">Membrane</keyword>
<dbReference type="Pfam" id="PF07435">
    <property type="entry name" value="YycH"/>
    <property type="match status" value="1"/>
</dbReference>
<evidence type="ECO:0000313" key="3">
    <source>
        <dbReference type="EMBL" id="QED49922.1"/>
    </source>
</evidence>
<dbReference type="InterPro" id="IPR009996">
    <property type="entry name" value="YycH"/>
</dbReference>
<dbReference type="RefSeq" id="WP_057772431.1">
    <property type="nucleotide sequence ID" value="NZ_CP042593.1"/>
</dbReference>
<dbReference type="EMBL" id="CP042593">
    <property type="protein sequence ID" value="QED49922.1"/>
    <property type="molecule type" value="Genomic_DNA"/>
</dbReference>
<proteinExistence type="predicted"/>
<dbReference type="KEGG" id="bda:FSZ17_23060"/>
<accession>A0A5B8Z9V7</accession>
<reference evidence="4" key="1">
    <citation type="submission" date="2019-08" db="EMBL/GenBank/DDBJ databases">
        <authorList>
            <person name="Zheng X."/>
        </authorList>
    </citation>
    <scope>NUCLEOTIDE SEQUENCE [LARGE SCALE GENOMIC DNA]</scope>
    <source>
        <strain evidence="4">FJAT-25496</strain>
    </source>
</reference>
<dbReference type="CDD" id="cd15787">
    <property type="entry name" value="YycH_N"/>
    <property type="match status" value="1"/>
</dbReference>
<evidence type="ECO:0000256" key="1">
    <source>
        <dbReference type="SAM" id="Phobius"/>
    </source>
</evidence>
<evidence type="ECO:0000313" key="4">
    <source>
        <dbReference type="Proteomes" id="UP000321555"/>
    </source>
</evidence>
<dbReference type="STRING" id="1742359.GCA_001439625_02895"/>
<dbReference type="Gene3D" id="3.10.450.310">
    <property type="match status" value="1"/>
</dbReference>
<dbReference type="AlphaFoldDB" id="A0A5B8Z9V7"/>
<sequence length="442" mass="51818">MTYENIKSLILVILVGFSVLLTWSIWTYQPNYEIMEKAKTVQEVEISAKKEAKEIIKPDRIYYHYDKDRHYGTIDPNEIEKVMAEISRWNFSDFVNISSQIKNYSSFIHNPGNAVILFPDSIPFEFFRTIINTKEKKIPEFSFDRIVINLEEVQKDHGFVYFVSTENEEVYRSHVPASFVHNFKNSFFKNAEYSLNFAKYFPYKIANDRVLFLPVEETKMQRYQYLSTPLDSEKFMNALFKNPSVVQKNDPTSGEEYTNGSSIMRVNYDESTLSYINPVENNESSFISNNLLKRSIDFINEHGGWTDDYNYQFVSMDELDHQVLFRLYDDKGYPIFSEGSGISEISLTWGPNEIYKYLRGNFSIGLEMEASDTTLSSGEEVIQFLESEGYNMDNVEDLVVGYTMEKNARIIYLEPSWYYRYNHTWNKLSMDDIEGGQNRGLE</sequence>
<keyword evidence="1" id="KW-1133">Transmembrane helix</keyword>